<keyword evidence="2" id="KW-0378">Hydrolase</keyword>
<evidence type="ECO:0000313" key="2">
    <source>
        <dbReference type="EMBL" id="DAF63630.1"/>
    </source>
</evidence>
<accession>A0A8S5TK09</accession>
<reference evidence="2" key="1">
    <citation type="journal article" date="2021" name="Proc. Natl. Acad. Sci. U.S.A.">
        <title>A Catalog of Tens of Thousands of Viruses from Human Metagenomes Reveals Hidden Associations with Chronic Diseases.</title>
        <authorList>
            <person name="Tisza M.J."/>
            <person name="Buck C.B."/>
        </authorList>
    </citation>
    <scope>NUCLEOTIDE SEQUENCE</scope>
    <source>
        <strain evidence="2">Ctz6O13</strain>
    </source>
</reference>
<dbReference type="InterPro" id="IPR027434">
    <property type="entry name" value="Homing_endonucl"/>
</dbReference>
<organism evidence="2">
    <name type="scientific">Podoviridae sp. ctz6O13</name>
    <dbReference type="NCBI Taxonomy" id="2827757"/>
    <lineage>
        <taxon>Viruses</taxon>
        <taxon>Duplodnaviria</taxon>
        <taxon>Heunggongvirae</taxon>
        <taxon>Uroviricota</taxon>
        <taxon>Caudoviricetes</taxon>
    </lineage>
</organism>
<protein>
    <submittedName>
        <fullName evidence="2">LAGLIDADG DNA endonuclease family</fullName>
    </submittedName>
</protein>
<dbReference type="Gene3D" id="3.10.28.10">
    <property type="entry name" value="Homing endonucleases"/>
    <property type="match status" value="1"/>
</dbReference>
<dbReference type="InterPro" id="IPR004860">
    <property type="entry name" value="LAGLIDADG_dom"/>
</dbReference>
<dbReference type="EMBL" id="BK032843">
    <property type="protein sequence ID" value="DAF63630.1"/>
    <property type="molecule type" value="Genomic_DNA"/>
</dbReference>
<dbReference type="Gene3D" id="1.10.10.60">
    <property type="entry name" value="Homeodomain-like"/>
    <property type="match status" value="2"/>
</dbReference>
<feature type="domain" description="Homing endonuclease LAGLIDADG" evidence="1">
    <location>
        <begin position="167"/>
        <end position="330"/>
    </location>
</feature>
<dbReference type="SUPFAM" id="SSF55608">
    <property type="entry name" value="Homing endonucleases"/>
    <property type="match status" value="1"/>
</dbReference>
<name>A0A8S5TK09_9CAUD</name>
<keyword evidence="2" id="KW-0540">Nuclease</keyword>
<proteinExistence type="predicted"/>
<dbReference type="GO" id="GO:0004519">
    <property type="term" value="F:endonuclease activity"/>
    <property type="evidence" value="ECO:0007669"/>
    <property type="project" value="UniProtKB-KW"/>
</dbReference>
<sequence length="361" mass="42191">MSNKIDIEKVTKLYIEDKLPIRHIAEKLGYGYGTLYKAIKDAGLTREKINNTKSPRILALKEKIKDLYVNKKMSSEEIAKEVDICSRTVIFHLHEMGVKLRPVKKIDHDTFEKLWNEGRTDKEIADYFDVSVFTIKSYRTKGEYAGKYNVKRYFSQEHHKLSEIQEQMVLGSLLGDMSLFNPNRSKNSRITIVHCSSQKSLFMKKVTILDEFMGSYKEKTYKPDPRTGKCYSGCRGYSKAHKVFTDIQNILYVNGVKTITQEYLNKIHHPIALAYWFMDDGTYNGVIATNCFSLQEVQLLQSWMIDKWQIDCSIQRNHKNQYTLYIKTASRLQFESLIFPYIIPSMYYKLKHVDILKSKSV</sequence>
<evidence type="ECO:0000259" key="1">
    <source>
        <dbReference type="Pfam" id="PF03161"/>
    </source>
</evidence>
<keyword evidence="2" id="KW-0255">Endonuclease</keyword>
<dbReference type="Pfam" id="PF03161">
    <property type="entry name" value="LAGLIDADG_2"/>
    <property type="match status" value="1"/>
</dbReference>